<evidence type="ECO:0000313" key="5">
    <source>
        <dbReference type="Proteomes" id="UP000322981"/>
    </source>
</evidence>
<evidence type="ECO:0000259" key="2">
    <source>
        <dbReference type="Pfam" id="PF00534"/>
    </source>
</evidence>
<dbReference type="PANTHER" id="PTHR46401:SF2">
    <property type="entry name" value="GLYCOSYLTRANSFERASE WBBK-RELATED"/>
    <property type="match status" value="1"/>
</dbReference>
<dbReference type="RefSeq" id="WP_150094056.1">
    <property type="nucleotide sequence ID" value="NZ_VWXX01000026.1"/>
</dbReference>
<dbReference type="OrthoDB" id="9805661at2"/>
<dbReference type="EMBL" id="VWXX01000026">
    <property type="protein sequence ID" value="KAA6183945.1"/>
    <property type="molecule type" value="Genomic_DNA"/>
</dbReference>
<dbReference type="Gene3D" id="3.40.50.2000">
    <property type="entry name" value="Glycogen Phosphorylase B"/>
    <property type="match status" value="2"/>
</dbReference>
<comment type="caution">
    <text evidence="4">The sequence shown here is derived from an EMBL/GenBank/DDBJ whole genome shotgun (WGS) entry which is preliminary data.</text>
</comment>
<sequence>MKIYLGFNAIMQDGMGTAALSLLKALRQTGLQVQPVHPWRQIAVPEYYEFDPLFITEDQEEPPLEVTFRGMVEAINSDPDCAVFSHFGSPNWAAIVPYLRKDIRVVVSVHSVTPSALKIALANQQRVSRFVAVSWQVENRLRKKIAAKDHWKISLVTNAIDVDLFKVKTTFTNPQDKIKIVYIGRVEDYTKGADKIPKIASQIKAAGFDFVWDVYGYFHWGYETRFYDQLKASAVDEVIHYKGCVSPAEIPDLLSQYDIMVMPSNHEGFGLSLVEAMAVGLTCVVSRLPDVTDRIIQSSVNGFLVNKRDINGFAGMIIQAGQDLALRKSIARAARESVAQHYSLRNHGERYRRVFEEAVRDNSYLGCFPLRALADISNATPKAVKSHILARLIPGPVKRILKRFL</sequence>
<dbReference type="GO" id="GO:0009103">
    <property type="term" value="P:lipopolysaccharide biosynthetic process"/>
    <property type="evidence" value="ECO:0007669"/>
    <property type="project" value="TreeGrafter"/>
</dbReference>
<dbReference type="AlphaFoldDB" id="A0A5M8FNF2"/>
<protein>
    <submittedName>
        <fullName evidence="4">Glycosyltransferase family 4 protein</fullName>
    </submittedName>
</protein>
<evidence type="ECO:0000313" key="4">
    <source>
        <dbReference type="EMBL" id="KAA6183945.1"/>
    </source>
</evidence>
<evidence type="ECO:0000259" key="3">
    <source>
        <dbReference type="Pfam" id="PF13439"/>
    </source>
</evidence>
<dbReference type="Proteomes" id="UP000322981">
    <property type="component" value="Unassembled WGS sequence"/>
</dbReference>
<keyword evidence="5" id="KW-1185">Reference proteome</keyword>
<dbReference type="SUPFAM" id="SSF53756">
    <property type="entry name" value="UDP-Glycosyltransferase/glycogen phosphorylase"/>
    <property type="match status" value="1"/>
</dbReference>
<evidence type="ECO:0000256" key="1">
    <source>
        <dbReference type="ARBA" id="ARBA00022679"/>
    </source>
</evidence>
<dbReference type="InterPro" id="IPR001296">
    <property type="entry name" value="Glyco_trans_1"/>
</dbReference>
<dbReference type="CDD" id="cd03801">
    <property type="entry name" value="GT4_PimA-like"/>
    <property type="match status" value="1"/>
</dbReference>
<dbReference type="PANTHER" id="PTHR46401">
    <property type="entry name" value="GLYCOSYLTRANSFERASE WBBK-RELATED"/>
    <property type="match status" value="1"/>
</dbReference>
<accession>A0A5M8FNF2</accession>
<keyword evidence="1 4" id="KW-0808">Transferase</keyword>
<name>A0A5M8FNF2_9GAMM</name>
<feature type="domain" description="Glycosyl transferase family 1" evidence="2">
    <location>
        <begin position="173"/>
        <end position="336"/>
    </location>
</feature>
<feature type="domain" description="Glycosyltransferase subfamily 4-like N-terminal" evidence="3">
    <location>
        <begin position="13"/>
        <end position="163"/>
    </location>
</feature>
<dbReference type="Pfam" id="PF00534">
    <property type="entry name" value="Glycos_transf_1"/>
    <property type="match status" value="1"/>
</dbReference>
<gene>
    <name evidence="4" type="ORF">F2Q65_14150</name>
</gene>
<proteinExistence type="predicted"/>
<organism evidence="4 5">
    <name type="scientific">Thiohalocapsa marina</name>
    <dbReference type="NCBI Taxonomy" id="424902"/>
    <lineage>
        <taxon>Bacteria</taxon>
        <taxon>Pseudomonadati</taxon>
        <taxon>Pseudomonadota</taxon>
        <taxon>Gammaproteobacteria</taxon>
        <taxon>Chromatiales</taxon>
        <taxon>Chromatiaceae</taxon>
        <taxon>Thiohalocapsa</taxon>
    </lineage>
</organism>
<reference evidence="4 5" key="1">
    <citation type="submission" date="2019-09" db="EMBL/GenBank/DDBJ databases">
        <title>Whole-genome sequence of the purple sulfur bacterium Thiohalocapsa marina DSM 19078.</title>
        <authorList>
            <person name="Kyndt J.A."/>
            <person name="Meyer T.E."/>
        </authorList>
    </citation>
    <scope>NUCLEOTIDE SEQUENCE [LARGE SCALE GENOMIC DNA]</scope>
    <source>
        <strain evidence="4 5">DSM 19078</strain>
    </source>
</reference>
<dbReference type="Pfam" id="PF13439">
    <property type="entry name" value="Glyco_transf_4"/>
    <property type="match status" value="1"/>
</dbReference>
<dbReference type="InterPro" id="IPR028098">
    <property type="entry name" value="Glyco_trans_4-like_N"/>
</dbReference>
<dbReference type="GO" id="GO:0016757">
    <property type="term" value="F:glycosyltransferase activity"/>
    <property type="evidence" value="ECO:0007669"/>
    <property type="project" value="InterPro"/>
</dbReference>